<evidence type="ECO:0000259" key="1">
    <source>
        <dbReference type="Pfam" id="PF10536"/>
    </source>
</evidence>
<feature type="domain" description="Aminotransferase-like plant mobile" evidence="1">
    <location>
        <begin position="8"/>
        <end position="166"/>
    </location>
</feature>
<dbReference type="PANTHER" id="PTHR46033">
    <property type="entry name" value="PROTEIN MAIN-LIKE 2"/>
    <property type="match status" value="1"/>
</dbReference>
<sequence>MPYLELAGFGSAALIRTFDLQYDLISVLVERWRPETHTFHLPCGECTVILEDVVLQLGLSITGSAVMSVSTIAELAALCYSLLGASLGDDESNFLGLKFTWLKDNFEHLAINATEEELMCVAQAYIMHIIGGVSMLDVNNNRVHLQYLPLLADLRNVRSRVVPWGSSTMTVWLHPVYPTSANASGEDSRHQQMRKTWKSLGVVHQKYIMVWDNQMARRPQMDISSDFQLSLEYIQWYSSMRKPYLLGGQLTVIPPHVQRPGTYELALDIEAEPKPKSELEP</sequence>
<dbReference type="EMBL" id="JARKNE010000013">
    <property type="protein sequence ID" value="KAK5771006.1"/>
    <property type="molecule type" value="Genomic_DNA"/>
</dbReference>
<reference evidence="2 3" key="1">
    <citation type="submission" date="2023-03" db="EMBL/GenBank/DDBJ databases">
        <title>WGS of Gossypium arboreum.</title>
        <authorList>
            <person name="Yu D."/>
        </authorList>
    </citation>
    <scope>NUCLEOTIDE SEQUENCE [LARGE SCALE GENOMIC DNA]</scope>
    <source>
        <tissue evidence="2">Leaf</tissue>
    </source>
</reference>
<proteinExistence type="predicted"/>
<dbReference type="Pfam" id="PF10536">
    <property type="entry name" value="PMD"/>
    <property type="match status" value="1"/>
</dbReference>
<name>A0ABR0MCP3_GOSAR</name>
<dbReference type="InterPro" id="IPR044824">
    <property type="entry name" value="MAIN-like"/>
</dbReference>
<protein>
    <recommendedName>
        <fullName evidence="1">Aminotransferase-like plant mobile domain-containing protein</fullName>
    </recommendedName>
</protein>
<dbReference type="Proteomes" id="UP001358586">
    <property type="component" value="Chromosome 13"/>
</dbReference>
<organism evidence="2 3">
    <name type="scientific">Gossypium arboreum</name>
    <name type="common">Tree cotton</name>
    <name type="synonym">Gossypium nanking</name>
    <dbReference type="NCBI Taxonomy" id="29729"/>
    <lineage>
        <taxon>Eukaryota</taxon>
        <taxon>Viridiplantae</taxon>
        <taxon>Streptophyta</taxon>
        <taxon>Embryophyta</taxon>
        <taxon>Tracheophyta</taxon>
        <taxon>Spermatophyta</taxon>
        <taxon>Magnoliopsida</taxon>
        <taxon>eudicotyledons</taxon>
        <taxon>Gunneridae</taxon>
        <taxon>Pentapetalae</taxon>
        <taxon>rosids</taxon>
        <taxon>malvids</taxon>
        <taxon>Malvales</taxon>
        <taxon>Malvaceae</taxon>
        <taxon>Malvoideae</taxon>
        <taxon>Gossypium</taxon>
    </lineage>
</organism>
<accession>A0ABR0MCP3</accession>
<dbReference type="InterPro" id="IPR019557">
    <property type="entry name" value="AminoTfrase-like_pln_mobile"/>
</dbReference>
<comment type="caution">
    <text evidence="2">The sequence shown here is derived from an EMBL/GenBank/DDBJ whole genome shotgun (WGS) entry which is preliminary data.</text>
</comment>
<gene>
    <name evidence="2" type="ORF">PVK06_047175</name>
</gene>
<dbReference type="PANTHER" id="PTHR46033:SF8">
    <property type="entry name" value="PROTEIN MAINTENANCE OF MERISTEMS-LIKE"/>
    <property type="match status" value="1"/>
</dbReference>
<keyword evidence="3" id="KW-1185">Reference proteome</keyword>
<evidence type="ECO:0000313" key="3">
    <source>
        <dbReference type="Proteomes" id="UP001358586"/>
    </source>
</evidence>
<evidence type="ECO:0000313" key="2">
    <source>
        <dbReference type="EMBL" id="KAK5771006.1"/>
    </source>
</evidence>